<evidence type="ECO:0000256" key="8">
    <source>
        <dbReference type="SAM" id="Phobius"/>
    </source>
</evidence>
<evidence type="ECO:0000256" key="7">
    <source>
        <dbReference type="SAM" id="Coils"/>
    </source>
</evidence>
<keyword evidence="3" id="KW-0597">Phosphoprotein</keyword>
<dbReference type="CDD" id="cd00082">
    <property type="entry name" value="HisKA"/>
    <property type="match status" value="1"/>
</dbReference>
<dbReference type="Pfam" id="PF13424">
    <property type="entry name" value="TPR_12"/>
    <property type="match status" value="2"/>
</dbReference>
<dbReference type="Gene3D" id="1.25.40.10">
    <property type="entry name" value="Tetratricopeptide repeat domain"/>
    <property type="match status" value="2"/>
</dbReference>
<keyword evidence="8" id="KW-0812">Transmembrane</keyword>
<dbReference type="eggNOG" id="COG2203">
    <property type="taxonomic scope" value="Bacteria"/>
</dbReference>
<sequence length="954" mass="109313">MQAQPPSKKAVDSLVNLLSLSEKGEKVDVFIKLSYLFSGEDRGLEYGIKALKLAKKLENKKGIAKAQNCIGNYHLRHENYAASIKAQQAALAAWQELENEKAIADTYWFMGNAYTDKSEFTSALKSYVEARKYFERTASDVQHANTLRKIGVIYSKLSEYEKAHEYYQKALKLYKAKQDNQGLSSTLNNIGVVYSNQNEQTKAWDYYKKSRLIAMKTNDQFMISITTGNMGEVLSAQKKYREALPYYQKELKILRALNIKNRQIEPLEYMAQAYAILGKIDSAIYFGTKAYNLGTQIKEKFRMIEASKILSDIYSEKGSPDSALMYYRVYTQYKDSLFNRTRALELAEVEQKYYAEKYANDLQDQQKRRNFIITLGALFVVSVFAIFQWVFFSRQQKQKKQASENIELLSQIGKEITSSLNLEEISDKTYQHLNQLMDASIFGIGINIPEAEIVEFKLALKDGKKMKPYKRSLHYKDQFAVWCLKNKKTVFINDLEKDYSQYIDRFDTQLESTLSKFEDGTSIPEQPQSSIYLPLLADGQALGVVCVQSLKKNAYTDYHLNILENLAVYTAIALKNARAYEEKRQKNKQIEKHVKKFRQANKLIQEHYRELNRQKEHLEKTNIKLKQSQDSKARLTAMIAHDLKNPLNVIFAYSSESEAMKAENPQVRKQIQDIHRSARRIKSYTNDMLEVQKYASSNLTLSKAQHRFHKIAQEAIHYMKPFVEEKSIKVQNNIAGRLQGKFDAVYLERVFENLLTNAIKYTPIGGAITLSSEEKGDIVCIKVADTGQGIDPKDFENIFEAFNQVGNARDFANTGSTGLGLTFCKIALEAHGSQIKVASTLGKGTVFYFNLPKVEVTETLATPKDNKPEPLPATDAEVTGEISPEEKVVILSFIQSIADVPFYKRKKLEELVDQFQCDPAQTGVQQWKLKVQEALRKRNKIRYQELIDEIKPEA</sequence>
<keyword evidence="7" id="KW-0175">Coiled coil</keyword>
<dbReference type="InterPro" id="IPR003661">
    <property type="entry name" value="HisK_dim/P_dom"/>
</dbReference>
<proteinExistence type="predicted"/>
<dbReference type="Proteomes" id="UP000004095">
    <property type="component" value="Unassembled WGS sequence"/>
</dbReference>
<comment type="catalytic activity">
    <reaction evidence="1">
        <text>ATP + protein L-histidine = ADP + protein N-phospho-L-histidine.</text>
        <dbReference type="EC" id="2.7.13.3"/>
    </reaction>
</comment>
<dbReference type="PANTHER" id="PTHR43547">
    <property type="entry name" value="TWO-COMPONENT HISTIDINE KINASE"/>
    <property type="match status" value="1"/>
</dbReference>
<dbReference type="SUPFAM" id="SSF55781">
    <property type="entry name" value="GAF domain-like"/>
    <property type="match status" value="1"/>
</dbReference>
<dbReference type="InterPro" id="IPR029016">
    <property type="entry name" value="GAF-like_dom_sf"/>
</dbReference>
<dbReference type="InterPro" id="IPR005467">
    <property type="entry name" value="His_kinase_dom"/>
</dbReference>
<dbReference type="SUPFAM" id="SSF55874">
    <property type="entry name" value="ATPase domain of HSP90 chaperone/DNA topoisomerase II/histidine kinase"/>
    <property type="match status" value="1"/>
</dbReference>
<dbReference type="Pfam" id="PF13185">
    <property type="entry name" value="GAF_2"/>
    <property type="match status" value="1"/>
</dbReference>
<keyword evidence="4" id="KW-0808">Transferase</keyword>
<dbReference type="SMART" id="SM00387">
    <property type="entry name" value="HATPase_c"/>
    <property type="match status" value="1"/>
</dbReference>
<feature type="repeat" description="TPR" evidence="6">
    <location>
        <begin position="144"/>
        <end position="177"/>
    </location>
</feature>
<evidence type="ECO:0000256" key="3">
    <source>
        <dbReference type="ARBA" id="ARBA00022553"/>
    </source>
</evidence>
<dbReference type="InterPro" id="IPR003594">
    <property type="entry name" value="HATPase_dom"/>
</dbReference>
<accession>A1ZQ75</accession>
<dbReference type="InterPro" id="IPR019734">
    <property type="entry name" value="TPR_rpt"/>
</dbReference>
<dbReference type="SMART" id="SM00388">
    <property type="entry name" value="HisKA"/>
    <property type="match status" value="1"/>
</dbReference>
<evidence type="ECO:0000256" key="1">
    <source>
        <dbReference type="ARBA" id="ARBA00000085"/>
    </source>
</evidence>
<dbReference type="PROSITE" id="PS50109">
    <property type="entry name" value="HIS_KIN"/>
    <property type="match status" value="1"/>
</dbReference>
<dbReference type="SMART" id="SM00028">
    <property type="entry name" value="TPR"/>
    <property type="match status" value="6"/>
</dbReference>
<evidence type="ECO:0000313" key="10">
    <source>
        <dbReference type="EMBL" id="EAY27484.1"/>
    </source>
</evidence>
<dbReference type="Pfam" id="PF00512">
    <property type="entry name" value="HisKA"/>
    <property type="match status" value="1"/>
</dbReference>
<keyword evidence="6" id="KW-0802">TPR repeat</keyword>
<evidence type="ECO:0000256" key="5">
    <source>
        <dbReference type="ARBA" id="ARBA00022777"/>
    </source>
</evidence>
<dbReference type="Gene3D" id="3.30.565.10">
    <property type="entry name" value="Histidine kinase-like ATPase, C-terminal domain"/>
    <property type="match status" value="1"/>
</dbReference>
<evidence type="ECO:0000256" key="6">
    <source>
        <dbReference type="PROSITE-ProRule" id="PRU00339"/>
    </source>
</evidence>
<dbReference type="PROSITE" id="PS50005">
    <property type="entry name" value="TPR"/>
    <property type="match status" value="1"/>
</dbReference>
<dbReference type="RefSeq" id="WP_002699496.1">
    <property type="nucleotide sequence ID" value="NZ_AAWS01000023.1"/>
</dbReference>
<keyword evidence="5" id="KW-0418">Kinase</keyword>
<feature type="domain" description="Histidine kinase" evidence="9">
    <location>
        <begin position="638"/>
        <end position="855"/>
    </location>
</feature>
<comment type="caution">
    <text evidence="10">The sequence shown here is derived from an EMBL/GenBank/DDBJ whole genome shotgun (WGS) entry which is preliminary data.</text>
</comment>
<dbReference type="InterPro" id="IPR036890">
    <property type="entry name" value="HATPase_C_sf"/>
</dbReference>
<dbReference type="InterPro" id="IPR036097">
    <property type="entry name" value="HisK_dim/P_sf"/>
</dbReference>
<dbReference type="Pfam" id="PF02518">
    <property type="entry name" value="HATPase_c"/>
    <property type="match status" value="1"/>
</dbReference>
<evidence type="ECO:0000256" key="2">
    <source>
        <dbReference type="ARBA" id="ARBA00012438"/>
    </source>
</evidence>
<evidence type="ECO:0000313" key="11">
    <source>
        <dbReference type="Proteomes" id="UP000004095"/>
    </source>
</evidence>
<dbReference type="EC" id="2.7.13.3" evidence="2"/>
<dbReference type="InterPro" id="IPR004358">
    <property type="entry name" value="Sig_transdc_His_kin-like_C"/>
</dbReference>
<dbReference type="eggNOG" id="COG0457">
    <property type="taxonomic scope" value="Bacteria"/>
</dbReference>
<keyword evidence="8" id="KW-1133">Transmembrane helix</keyword>
<dbReference type="SUPFAM" id="SSF47384">
    <property type="entry name" value="Homodimeric domain of signal transducing histidine kinase"/>
    <property type="match status" value="1"/>
</dbReference>
<dbReference type="InterPro" id="IPR003018">
    <property type="entry name" value="GAF"/>
</dbReference>
<evidence type="ECO:0000256" key="4">
    <source>
        <dbReference type="ARBA" id="ARBA00022679"/>
    </source>
</evidence>
<organism evidence="10 11">
    <name type="scientific">Microscilla marina ATCC 23134</name>
    <dbReference type="NCBI Taxonomy" id="313606"/>
    <lineage>
        <taxon>Bacteria</taxon>
        <taxon>Pseudomonadati</taxon>
        <taxon>Bacteroidota</taxon>
        <taxon>Cytophagia</taxon>
        <taxon>Cytophagales</taxon>
        <taxon>Microscillaceae</taxon>
        <taxon>Microscilla</taxon>
    </lineage>
</organism>
<dbReference type="AlphaFoldDB" id="A1ZQ75"/>
<dbReference type="PROSITE" id="PS50293">
    <property type="entry name" value="TPR_REGION"/>
    <property type="match status" value="1"/>
</dbReference>
<dbReference type="eggNOG" id="COG2205">
    <property type="taxonomic scope" value="Bacteria"/>
</dbReference>
<dbReference type="SUPFAM" id="SSF48452">
    <property type="entry name" value="TPR-like"/>
    <property type="match status" value="2"/>
</dbReference>
<dbReference type="Gene3D" id="1.10.287.130">
    <property type="match status" value="1"/>
</dbReference>
<name>A1ZQ75_MICM2</name>
<keyword evidence="11" id="KW-1185">Reference proteome</keyword>
<dbReference type="SMART" id="SM00065">
    <property type="entry name" value="GAF"/>
    <property type="match status" value="1"/>
</dbReference>
<feature type="coiled-coil region" evidence="7">
    <location>
        <begin position="576"/>
        <end position="631"/>
    </location>
</feature>
<reference evidence="10 11" key="1">
    <citation type="submission" date="2007-01" db="EMBL/GenBank/DDBJ databases">
        <authorList>
            <person name="Haygood M."/>
            <person name="Podell S."/>
            <person name="Anderson C."/>
            <person name="Hopkinson B."/>
            <person name="Roe K."/>
            <person name="Barbeau K."/>
            <person name="Gaasterland T."/>
            <person name="Ferriera S."/>
            <person name="Johnson J."/>
            <person name="Kravitz S."/>
            <person name="Beeson K."/>
            <person name="Sutton G."/>
            <person name="Rogers Y.-H."/>
            <person name="Friedman R."/>
            <person name="Frazier M."/>
            <person name="Venter J.C."/>
        </authorList>
    </citation>
    <scope>NUCLEOTIDE SEQUENCE [LARGE SCALE GENOMIC DNA]</scope>
    <source>
        <strain evidence="10 11">ATCC 23134</strain>
    </source>
</reference>
<dbReference type="GO" id="GO:0000155">
    <property type="term" value="F:phosphorelay sensor kinase activity"/>
    <property type="evidence" value="ECO:0007669"/>
    <property type="project" value="InterPro"/>
</dbReference>
<evidence type="ECO:0000259" key="9">
    <source>
        <dbReference type="PROSITE" id="PS50109"/>
    </source>
</evidence>
<dbReference type="EMBL" id="AAWS01000023">
    <property type="protein sequence ID" value="EAY27484.1"/>
    <property type="molecule type" value="Genomic_DNA"/>
</dbReference>
<dbReference type="PANTHER" id="PTHR43547:SF2">
    <property type="entry name" value="HYBRID SIGNAL TRANSDUCTION HISTIDINE KINASE C"/>
    <property type="match status" value="1"/>
</dbReference>
<gene>
    <name evidence="10" type="ORF">M23134_06885</name>
</gene>
<dbReference type="Gene3D" id="3.30.450.40">
    <property type="match status" value="1"/>
</dbReference>
<dbReference type="InterPro" id="IPR011990">
    <property type="entry name" value="TPR-like_helical_dom_sf"/>
</dbReference>
<protein>
    <recommendedName>
        <fullName evidence="2">histidine kinase</fullName>
        <ecNumber evidence="2">2.7.13.3</ecNumber>
    </recommendedName>
</protein>
<feature type="transmembrane region" description="Helical" evidence="8">
    <location>
        <begin position="371"/>
        <end position="392"/>
    </location>
</feature>
<keyword evidence="8" id="KW-0472">Membrane</keyword>
<dbReference type="PRINTS" id="PR00344">
    <property type="entry name" value="BCTRLSENSOR"/>
</dbReference>
<dbReference type="FunFam" id="3.30.565.10:FF:000006">
    <property type="entry name" value="Sensor histidine kinase WalK"/>
    <property type="match status" value="1"/>
</dbReference>